<dbReference type="AlphaFoldDB" id="E5GC14"/>
<dbReference type="EMBL" id="HM854783">
    <property type="protein sequence ID" value="ADN34012.1"/>
    <property type="molecule type" value="Genomic_DNA"/>
</dbReference>
<proteinExistence type="predicted"/>
<accession>E5GC14</accession>
<sequence length="298" mass="32861">MRGPRRVTRVISISMLDWCPVEPHSPQQVVIPKDTHAGTTLTGQANSPQHAQLKYTKSHNSKHGASSRISYLEIYLTSPNREAVGGAKLVLAARLEKNRDWLGLAQARLDSARYRNFTRAARLATGGRRGSGCGAGGAACTRARLGYAEARGAAHTRMHAGAGRVPEDGARRFGSRSGFSVGSLRARRWLPDFGWRGDCWWSGYHGFARRRLQTSVSAALRRIEAARLGWLTGWLRTREGDFDSASSVRETAADAARRLLGVRRLDSSGAAGRVVRLLLRLAPERWCLNGRRRRRRGG</sequence>
<reference evidence="1" key="1">
    <citation type="journal article" date="2010" name="BMC Genomics">
        <title>Generation of a BAC-based physical map of the melon genome.</title>
        <authorList>
            <person name="Gonzalez V.M."/>
            <person name="Garcia-Mas J."/>
            <person name="Arus P."/>
            <person name="Puigdomenech P."/>
        </authorList>
    </citation>
    <scope>NUCLEOTIDE SEQUENCE</scope>
    <source>
        <tissue evidence="1">Young leaves</tissue>
    </source>
</reference>
<protein>
    <submittedName>
        <fullName evidence="1">Uncharacterized protein</fullName>
    </submittedName>
</protein>
<organism evidence="1">
    <name type="scientific">Cucumis melo subsp. melo</name>
    <dbReference type="NCBI Taxonomy" id="412675"/>
    <lineage>
        <taxon>Eukaryota</taxon>
        <taxon>Viridiplantae</taxon>
        <taxon>Streptophyta</taxon>
        <taxon>Embryophyta</taxon>
        <taxon>Tracheophyta</taxon>
        <taxon>Spermatophyta</taxon>
        <taxon>Magnoliopsida</taxon>
        <taxon>eudicotyledons</taxon>
        <taxon>Gunneridae</taxon>
        <taxon>Pentapetalae</taxon>
        <taxon>rosids</taxon>
        <taxon>fabids</taxon>
        <taxon>Cucurbitales</taxon>
        <taxon>Cucurbitaceae</taxon>
        <taxon>Benincaseae</taxon>
        <taxon>Cucumis</taxon>
    </lineage>
</organism>
<name>E5GC14_CUCME</name>
<evidence type="ECO:0000313" key="1">
    <source>
        <dbReference type="EMBL" id="ADN34012.1"/>
    </source>
</evidence>
<reference evidence="1" key="2">
    <citation type="journal article" date="2010" name="BMC Plant Biol.">
        <title>Sequencing of 6.7 Mb of the melon genome using a BAC pooling strategy.</title>
        <authorList>
            <person name="Gonzalez V.M."/>
            <person name="Benjak A."/>
            <person name="Henaff E.M."/>
            <person name="Mir G."/>
            <person name="Casacuberta J.M."/>
            <person name="Garcia-Mas J."/>
            <person name="Puigdomenech P."/>
        </authorList>
    </citation>
    <scope>NUCLEOTIDE SEQUENCE</scope>
    <source>
        <tissue evidence="1">Young leaves</tissue>
    </source>
</reference>